<evidence type="ECO:0000313" key="5">
    <source>
        <dbReference type="Proteomes" id="UP000789833"/>
    </source>
</evidence>
<comment type="caution">
    <text evidence="4">The sequence shown here is derived from an EMBL/GenBank/DDBJ whole genome shotgun (WGS) entry which is preliminary data.</text>
</comment>
<dbReference type="InterPro" id="IPR010330">
    <property type="entry name" value="CoiA_nuc"/>
</dbReference>
<dbReference type="Proteomes" id="UP000789833">
    <property type="component" value="Unassembled WGS sequence"/>
</dbReference>
<dbReference type="Pfam" id="PF25166">
    <property type="entry name" value="CoiA_C"/>
    <property type="match status" value="1"/>
</dbReference>
<organism evidence="4 5">
    <name type="scientific">Sutcliffiella rhizosphaerae</name>
    <dbReference type="NCBI Taxonomy" id="2880967"/>
    <lineage>
        <taxon>Bacteria</taxon>
        <taxon>Bacillati</taxon>
        <taxon>Bacillota</taxon>
        <taxon>Bacilli</taxon>
        <taxon>Bacillales</taxon>
        <taxon>Bacillaceae</taxon>
        <taxon>Sutcliffiella</taxon>
    </lineage>
</organism>
<dbReference type="Pfam" id="PF25164">
    <property type="entry name" value="CoiA_N"/>
    <property type="match status" value="1"/>
</dbReference>
<evidence type="ECO:0000259" key="2">
    <source>
        <dbReference type="Pfam" id="PF25164"/>
    </source>
</evidence>
<dbReference type="InterPro" id="IPR057252">
    <property type="entry name" value="CoiA_C"/>
</dbReference>
<feature type="domain" description="Competence protein CoiA nuclease-like" evidence="1">
    <location>
        <begin position="65"/>
        <end position="206"/>
    </location>
</feature>
<sequence length="391" mass="46123">MFVAKRADGSLISLHGISSNKEISIDGENFYCPVCNKKLLLKKGQVKRAHFAHQNKECYASSEPETLYHLEGKARLYEKLQGFDWKELEFVIPETKQRADVFVQNLDNNYAFEFQCSSLSSSEFKKRTELYEAANIKPVWIIGKDKLNPAVPKMKITSFQWQFLQSSSKENPPFILSFCPKNSIFYYLYPTFTLNSTTTYISLITSPSWIEYPEHSMKNRYLSWKSHFLHYKKKWRYHYCMYKPLAMLQRLCYEKINIPLSLIPARIGLPVTSFYMLHSPLIEWQAWIYFDSIYHLPINAQLHLSTILNAVRYRVINNQIRLRDLPLVKGAQYEDAVIEYLDNLEILGVLKRCNEHYYQKLLPETPLQTLKQAVYQDYLLLDTLIRLKKSR</sequence>
<gene>
    <name evidence="4" type="primary">coiA</name>
    <name evidence="4" type="ORF">BACCIP111883_03629</name>
</gene>
<dbReference type="Pfam" id="PF06054">
    <property type="entry name" value="CoiA_nuc"/>
    <property type="match status" value="1"/>
</dbReference>
<keyword evidence="5" id="KW-1185">Reference proteome</keyword>
<feature type="domain" description="Competence protein CoiA C-terminal" evidence="3">
    <location>
        <begin position="228"/>
        <end position="363"/>
    </location>
</feature>
<dbReference type="InterPro" id="IPR021176">
    <property type="entry name" value="Competence-induced_CoiA"/>
</dbReference>
<feature type="domain" description="Competence protein CoiA-like N-terminal" evidence="2">
    <location>
        <begin position="26"/>
        <end position="59"/>
    </location>
</feature>
<evidence type="ECO:0000259" key="3">
    <source>
        <dbReference type="Pfam" id="PF25166"/>
    </source>
</evidence>
<proteinExistence type="predicted"/>
<protein>
    <submittedName>
        <fullName evidence="4">Competence protein CoiA</fullName>
    </submittedName>
</protein>
<reference evidence="4 5" key="1">
    <citation type="submission" date="2021-10" db="EMBL/GenBank/DDBJ databases">
        <authorList>
            <person name="Criscuolo A."/>
        </authorList>
    </citation>
    <scope>NUCLEOTIDE SEQUENCE [LARGE SCALE GENOMIC DNA]</scope>
    <source>
        <strain evidence="5">CIP 111883</strain>
    </source>
</reference>
<evidence type="ECO:0000259" key="1">
    <source>
        <dbReference type="Pfam" id="PF06054"/>
    </source>
</evidence>
<dbReference type="RefSeq" id="WP_230503740.1">
    <property type="nucleotide sequence ID" value="NZ_CAKJTJ010000028.1"/>
</dbReference>
<dbReference type="EMBL" id="CAKJTJ010000028">
    <property type="protein sequence ID" value="CAG9622838.1"/>
    <property type="molecule type" value="Genomic_DNA"/>
</dbReference>
<dbReference type="PIRSF" id="PIRSF007487">
    <property type="entry name" value="Competence-induced_CoiA_bac"/>
    <property type="match status" value="1"/>
</dbReference>
<dbReference type="InterPro" id="IPR057253">
    <property type="entry name" value="CoiA-like_N"/>
</dbReference>
<accession>A0ABM8YSA3</accession>
<evidence type="ECO:0000313" key="4">
    <source>
        <dbReference type="EMBL" id="CAG9622838.1"/>
    </source>
</evidence>
<name>A0ABM8YSA3_9BACI</name>